<sequence length="180" mass="19985">MSLVPKSLRIIAVPLTRPRLATPANAVQASRILTYYQFQISPTQPTERLPSSQESKLRWMPEGGLGKWITTKAAVTWAGFGKSKGWKLKIFQGGERLVDRLDFEELALKSIDPSLGPSITQTDMSHKRTEEIKTRHEVLLTRDAVPAILELFGLKPSASADLLRAVEQARVRVLSGRGVL</sequence>
<evidence type="ECO:0000313" key="2">
    <source>
        <dbReference type="Proteomes" id="UP000717328"/>
    </source>
</evidence>
<dbReference type="OrthoDB" id="5562676at2759"/>
<name>A0A9P7GI52_9AGAR</name>
<dbReference type="InterPro" id="IPR018786">
    <property type="entry name" value="Mit_KHE1"/>
</dbReference>
<accession>A0A9P7GI52</accession>
<dbReference type="Pfam" id="PF10173">
    <property type="entry name" value="Mit_KHE1"/>
    <property type="match status" value="1"/>
</dbReference>
<keyword evidence="2" id="KW-1185">Reference proteome</keyword>
<dbReference type="AlphaFoldDB" id="A0A9P7GI52"/>
<reference evidence="1" key="1">
    <citation type="submission" date="2021-02" db="EMBL/GenBank/DDBJ databases">
        <authorList>
            <person name="Nieuwenhuis M."/>
            <person name="Van De Peppel L.J.J."/>
        </authorList>
    </citation>
    <scope>NUCLEOTIDE SEQUENCE</scope>
    <source>
        <strain evidence="1">D49</strain>
    </source>
</reference>
<reference evidence="1" key="2">
    <citation type="submission" date="2021-10" db="EMBL/GenBank/DDBJ databases">
        <title>Phylogenomics reveals ancestral predisposition of the termite-cultivated fungus Termitomyces towards a domesticated lifestyle.</title>
        <authorList>
            <person name="Auxier B."/>
            <person name="Grum-Grzhimaylo A."/>
            <person name="Cardenas M.E."/>
            <person name="Lodge J.D."/>
            <person name="Laessoe T."/>
            <person name="Pedersen O."/>
            <person name="Smith M.E."/>
            <person name="Kuyper T.W."/>
            <person name="Franco-Molano E.A."/>
            <person name="Baroni T.J."/>
            <person name="Aanen D.K."/>
        </authorList>
    </citation>
    <scope>NUCLEOTIDE SEQUENCE</scope>
    <source>
        <strain evidence="1">D49</strain>
    </source>
</reference>
<dbReference type="EMBL" id="JABCKI010000440">
    <property type="protein sequence ID" value="KAG5650483.1"/>
    <property type="molecule type" value="Genomic_DNA"/>
</dbReference>
<comment type="caution">
    <text evidence="1">The sequence shown here is derived from an EMBL/GenBank/DDBJ whole genome shotgun (WGS) entry which is preliminary data.</text>
</comment>
<proteinExistence type="predicted"/>
<protein>
    <submittedName>
        <fullName evidence="1">Uncharacterized protein</fullName>
    </submittedName>
</protein>
<evidence type="ECO:0000313" key="1">
    <source>
        <dbReference type="EMBL" id="KAG5650483.1"/>
    </source>
</evidence>
<gene>
    <name evidence="1" type="ORF">H0H81_012109</name>
</gene>
<dbReference type="Proteomes" id="UP000717328">
    <property type="component" value="Unassembled WGS sequence"/>
</dbReference>
<organism evidence="1 2">
    <name type="scientific">Sphagnurus paluster</name>
    <dbReference type="NCBI Taxonomy" id="117069"/>
    <lineage>
        <taxon>Eukaryota</taxon>
        <taxon>Fungi</taxon>
        <taxon>Dikarya</taxon>
        <taxon>Basidiomycota</taxon>
        <taxon>Agaricomycotina</taxon>
        <taxon>Agaricomycetes</taxon>
        <taxon>Agaricomycetidae</taxon>
        <taxon>Agaricales</taxon>
        <taxon>Tricholomatineae</taxon>
        <taxon>Lyophyllaceae</taxon>
        <taxon>Sphagnurus</taxon>
    </lineage>
</organism>